<dbReference type="eggNOG" id="COG0524">
    <property type="taxonomic scope" value="Bacteria"/>
</dbReference>
<keyword evidence="3" id="KW-0479">Metal-binding</keyword>
<reference evidence="8 9" key="1">
    <citation type="submission" date="2009-10" db="EMBL/GenBank/DDBJ databases">
        <title>Complete sequence of Halothiobacillus neapolitanus c2.</title>
        <authorList>
            <consortium name="US DOE Joint Genome Institute"/>
            <person name="Lucas S."/>
            <person name="Copeland A."/>
            <person name="Lapidus A."/>
            <person name="Glavina del Rio T."/>
            <person name="Tice H."/>
            <person name="Bruce D."/>
            <person name="Goodwin L."/>
            <person name="Pitluck S."/>
            <person name="Davenport K."/>
            <person name="Brettin T."/>
            <person name="Detter J.C."/>
            <person name="Han C."/>
            <person name="Tapia R."/>
            <person name="Larimer F."/>
            <person name="Land M."/>
            <person name="Hauser L."/>
            <person name="Kyrpides N."/>
            <person name="Mikhailova N."/>
            <person name="Kerfeld C."/>
            <person name="Cannon G."/>
            <person name="Heinhort S."/>
        </authorList>
    </citation>
    <scope>NUCLEOTIDE SEQUENCE [LARGE SCALE GENOMIC DNA]</scope>
    <source>
        <strain evidence="9">ATCC 23641 / c2</strain>
    </source>
</reference>
<dbReference type="InterPro" id="IPR011611">
    <property type="entry name" value="PfkB_dom"/>
</dbReference>
<dbReference type="Proteomes" id="UP000009102">
    <property type="component" value="Chromosome"/>
</dbReference>
<evidence type="ECO:0000256" key="5">
    <source>
        <dbReference type="ARBA" id="ARBA00023004"/>
    </source>
</evidence>
<dbReference type="RefSeq" id="WP_012822932.1">
    <property type="nucleotide sequence ID" value="NC_013422.1"/>
</dbReference>
<dbReference type="Pfam" id="PF00294">
    <property type="entry name" value="PfkB"/>
    <property type="match status" value="1"/>
</dbReference>
<keyword evidence="4 8" id="KW-0418">Kinase</keyword>
<evidence type="ECO:0000313" key="8">
    <source>
        <dbReference type="EMBL" id="ACX94895.1"/>
    </source>
</evidence>
<dbReference type="STRING" id="555778.Hneap_0029"/>
<organism evidence="8 9">
    <name type="scientific">Halothiobacillus neapolitanus (strain ATCC 23641 / DSM 15147 / CIP 104769 / NCIMB 8539 / c2)</name>
    <name type="common">Thiobacillus neapolitanus</name>
    <dbReference type="NCBI Taxonomy" id="555778"/>
    <lineage>
        <taxon>Bacteria</taxon>
        <taxon>Pseudomonadati</taxon>
        <taxon>Pseudomonadota</taxon>
        <taxon>Gammaproteobacteria</taxon>
        <taxon>Chromatiales</taxon>
        <taxon>Halothiobacillaceae</taxon>
        <taxon>Halothiobacillus</taxon>
    </lineage>
</organism>
<keyword evidence="2" id="KW-0001">2Fe-2S</keyword>
<dbReference type="InterPro" id="IPR036922">
    <property type="entry name" value="Rieske_2Fe-2S_sf"/>
</dbReference>
<feature type="domain" description="Rieske" evidence="7">
    <location>
        <begin position="299"/>
        <end position="408"/>
    </location>
</feature>
<dbReference type="GO" id="GO:0046872">
    <property type="term" value="F:metal ion binding"/>
    <property type="evidence" value="ECO:0007669"/>
    <property type="project" value="UniProtKB-KW"/>
</dbReference>
<dbReference type="GO" id="GO:0051537">
    <property type="term" value="F:2 iron, 2 sulfur cluster binding"/>
    <property type="evidence" value="ECO:0007669"/>
    <property type="project" value="UniProtKB-KW"/>
</dbReference>
<dbReference type="EC" id="2.7.1.3" evidence="8"/>
<dbReference type="HOGENOM" id="CLU_027634_3_1_6"/>
<dbReference type="InterPro" id="IPR052562">
    <property type="entry name" value="Ketohexokinase-related"/>
</dbReference>
<evidence type="ECO:0000256" key="6">
    <source>
        <dbReference type="ARBA" id="ARBA00023014"/>
    </source>
</evidence>
<dbReference type="PANTHER" id="PTHR42774:SF3">
    <property type="entry name" value="KETOHEXOKINASE"/>
    <property type="match status" value="1"/>
</dbReference>
<dbReference type="CDD" id="cd03467">
    <property type="entry name" value="Rieske"/>
    <property type="match status" value="1"/>
</dbReference>
<name>D0KVW8_HALNC</name>
<dbReference type="Gene3D" id="2.102.10.10">
    <property type="entry name" value="Rieske [2Fe-2S] iron-sulphur domain"/>
    <property type="match status" value="1"/>
</dbReference>
<evidence type="ECO:0000256" key="2">
    <source>
        <dbReference type="ARBA" id="ARBA00022714"/>
    </source>
</evidence>
<keyword evidence="6" id="KW-0411">Iron-sulfur</keyword>
<accession>D0KVW8</accession>
<dbReference type="InterPro" id="IPR017941">
    <property type="entry name" value="Rieske_2Fe-2S"/>
</dbReference>
<dbReference type="eggNOG" id="COG2146">
    <property type="taxonomic scope" value="Bacteria"/>
</dbReference>
<dbReference type="SUPFAM" id="SSF50022">
    <property type="entry name" value="ISP domain"/>
    <property type="match status" value="1"/>
</dbReference>
<dbReference type="GO" id="GO:0004454">
    <property type="term" value="F:ketohexokinase activity"/>
    <property type="evidence" value="ECO:0007669"/>
    <property type="project" value="UniProtKB-EC"/>
</dbReference>
<evidence type="ECO:0000259" key="7">
    <source>
        <dbReference type="PROSITE" id="PS51296"/>
    </source>
</evidence>
<dbReference type="InterPro" id="IPR002173">
    <property type="entry name" value="Carboh/pur_kinase_PfkB_CS"/>
</dbReference>
<evidence type="ECO:0000256" key="1">
    <source>
        <dbReference type="ARBA" id="ARBA00022679"/>
    </source>
</evidence>
<dbReference type="Gene3D" id="3.40.1190.20">
    <property type="match status" value="1"/>
</dbReference>
<keyword evidence="9" id="KW-1185">Reference proteome</keyword>
<keyword evidence="1 8" id="KW-0808">Transferase</keyword>
<dbReference type="EMBL" id="CP001801">
    <property type="protein sequence ID" value="ACX94895.1"/>
    <property type="molecule type" value="Genomic_DNA"/>
</dbReference>
<dbReference type="PANTHER" id="PTHR42774">
    <property type="entry name" value="PHOSPHOTRANSFERASE SYSTEM TRANSPORT PROTEIN"/>
    <property type="match status" value="1"/>
</dbReference>
<evidence type="ECO:0000313" key="9">
    <source>
        <dbReference type="Proteomes" id="UP000009102"/>
    </source>
</evidence>
<dbReference type="KEGG" id="hna:Hneap_0029"/>
<dbReference type="SUPFAM" id="SSF53613">
    <property type="entry name" value="Ribokinase-like"/>
    <property type="match status" value="1"/>
</dbReference>
<dbReference type="OrthoDB" id="9813569at2"/>
<evidence type="ECO:0000256" key="4">
    <source>
        <dbReference type="ARBA" id="ARBA00022777"/>
    </source>
</evidence>
<proteinExistence type="predicted"/>
<keyword evidence="5" id="KW-0408">Iron</keyword>
<dbReference type="AlphaFoldDB" id="D0KVW8"/>
<dbReference type="PROSITE" id="PS00584">
    <property type="entry name" value="PFKB_KINASES_2"/>
    <property type="match status" value="1"/>
</dbReference>
<evidence type="ECO:0000256" key="3">
    <source>
        <dbReference type="ARBA" id="ARBA00022723"/>
    </source>
</evidence>
<gene>
    <name evidence="8" type="ordered locus">Hneap_0029</name>
</gene>
<dbReference type="PROSITE" id="PS51296">
    <property type="entry name" value="RIESKE"/>
    <property type="match status" value="1"/>
</dbReference>
<dbReference type="InterPro" id="IPR029056">
    <property type="entry name" value="Ribokinase-like"/>
</dbReference>
<sequence length="420" mass="45732">MAKILGIGIATLDIINEVEGYPVEDSEQRALAQRQRTGGNVTNTLTVLRQFDHDCALAALLTPDADGRQIQEKLAQRGIDLSSAQILGFGHAPTSYITLNRQNGSRTIVHYRDLPEFDLNAFLKIDLAPFDWLHFEGRHCMDTAAMLAMARRAAGTKLLSLEVEKERPYLDQLFSFPDVVFFSRAFAEQRGFNDPEAFLNAAHQWAPQAVLVLGWGATGAYLKESLNDSVQLVPAQPIRGVVDSIGAGDTLIAGVIHARANQANADWRAAVTFGVRLAERKIQQFGFDGLAVDPNANNQPLCHLDDLGPEDAMGVQPVDGIPSVIVVRDHRAIRAYRNVCPHNGSALSKGVRGYLADKSTGPSDGMSLRCRLHNAYFEPLTGACTGGPCPGTHLTPVAIRQVGEMIYLDDLDENSRPTGK</sequence>
<protein>
    <submittedName>
        <fullName evidence="8">Ketohexokinase</fullName>
        <ecNumber evidence="8">2.7.1.3</ecNumber>
    </submittedName>
</protein>
<dbReference type="Pfam" id="PF00355">
    <property type="entry name" value="Rieske"/>
    <property type="match status" value="1"/>
</dbReference>